<dbReference type="EMBL" id="MTSL01000203">
    <property type="protein sequence ID" value="PJF16899.1"/>
    <property type="molecule type" value="Genomic_DNA"/>
</dbReference>
<protein>
    <recommendedName>
        <fullName evidence="1">VHS domain-containing protein</fullName>
    </recommendedName>
</protein>
<dbReference type="Proteomes" id="UP000240830">
    <property type="component" value="Unassembled WGS sequence"/>
</dbReference>
<feature type="domain" description="VHS" evidence="1">
    <location>
        <begin position="1"/>
        <end position="81"/>
    </location>
</feature>
<dbReference type="STRING" id="1246581.A0A2H9TGS2"/>
<dbReference type="GO" id="GO:0005802">
    <property type="term" value="C:trans-Golgi network"/>
    <property type="evidence" value="ECO:0007669"/>
    <property type="project" value="TreeGrafter"/>
</dbReference>
<sequence>MLVINCGYPIYLAVSKRDFLNKLMYRFPPGPQYATDRTHEFILAMLGKWSVALCHRSQWGKEFGNIQLMHSLLKNRGFKFPTVDEEDVLAIIGEEQDVSLDGGYSTADSAVSSSLIVLEGKRKLLHDLLWNTDKSEYPSNDSIQKSWLCQNSQMSSLQELWNCRSPLTSCSSTLKETSTALTEETPQARTQNIYLEDSPLVSNSIDKVATLWGPGLLLEAYQKEDMTIFVLLNHTETVMRYVTLNIERGVDFGTIQSMAATTRCTTFNWGGGETTITYEGGLGTPITIVLSTK</sequence>
<dbReference type="InterPro" id="IPR002014">
    <property type="entry name" value="VHS_dom"/>
</dbReference>
<name>A0A2H9TGS2_9FUNG</name>
<dbReference type="GO" id="GO:0043130">
    <property type="term" value="F:ubiquitin binding"/>
    <property type="evidence" value="ECO:0007669"/>
    <property type="project" value="InterPro"/>
</dbReference>
<evidence type="ECO:0000259" key="1">
    <source>
        <dbReference type="PROSITE" id="PS50179"/>
    </source>
</evidence>
<dbReference type="InterPro" id="IPR008942">
    <property type="entry name" value="ENTH_VHS"/>
</dbReference>
<dbReference type="SUPFAM" id="SSF48464">
    <property type="entry name" value="ENTH/VHS domain"/>
    <property type="match status" value="1"/>
</dbReference>
<evidence type="ECO:0000313" key="3">
    <source>
        <dbReference type="Proteomes" id="UP000240830"/>
    </source>
</evidence>
<dbReference type="PANTHER" id="PTHR47180">
    <property type="entry name" value="ADP-RIBOSYLATION FACTOR-BINDING PROTEIN GGA1-RELATED"/>
    <property type="match status" value="1"/>
</dbReference>
<dbReference type="GO" id="GO:0005829">
    <property type="term" value="C:cytosol"/>
    <property type="evidence" value="ECO:0007669"/>
    <property type="project" value="GOC"/>
</dbReference>
<dbReference type="Pfam" id="PF00790">
    <property type="entry name" value="VHS"/>
    <property type="match status" value="1"/>
</dbReference>
<dbReference type="GO" id="GO:0006895">
    <property type="term" value="P:Golgi to endosome transport"/>
    <property type="evidence" value="ECO:0007669"/>
    <property type="project" value="TreeGrafter"/>
</dbReference>
<comment type="caution">
    <text evidence="2">The sequence shown here is derived from an EMBL/GenBank/DDBJ whole genome shotgun (WGS) entry which is preliminary data.</text>
</comment>
<gene>
    <name evidence="2" type="ORF">PSACC_03287</name>
</gene>
<dbReference type="PANTHER" id="PTHR47180:SF2">
    <property type="entry name" value="ADP-RIBOSYLATION FACTOR-BINDING PROTEIN C1F3.05-RELATED"/>
    <property type="match status" value="1"/>
</dbReference>
<dbReference type="GO" id="GO:0006896">
    <property type="term" value="P:Golgi to vacuole transport"/>
    <property type="evidence" value="ECO:0007669"/>
    <property type="project" value="TreeGrafter"/>
</dbReference>
<dbReference type="GO" id="GO:0035091">
    <property type="term" value="F:phosphatidylinositol binding"/>
    <property type="evidence" value="ECO:0007669"/>
    <property type="project" value="InterPro"/>
</dbReference>
<keyword evidence="3" id="KW-1185">Reference proteome</keyword>
<reference evidence="2 3" key="1">
    <citation type="submission" date="2016-10" db="EMBL/GenBank/DDBJ databases">
        <title>The genome of Paramicrosporidium saccamoebae is the missing link in understanding Cryptomycota and Microsporidia evolution.</title>
        <authorList>
            <person name="Quandt C.A."/>
            <person name="Beaudet D."/>
            <person name="Corsaro D."/>
            <person name="Michel R."/>
            <person name="Corradi N."/>
            <person name="James T."/>
        </authorList>
    </citation>
    <scope>NUCLEOTIDE SEQUENCE [LARGE SCALE GENOMIC DNA]</scope>
    <source>
        <strain evidence="2 3">KSL3</strain>
    </source>
</reference>
<dbReference type="PROSITE" id="PS50179">
    <property type="entry name" value="VHS"/>
    <property type="match status" value="1"/>
</dbReference>
<dbReference type="Gene3D" id="1.25.40.90">
    <property type="match status" value="1"/>
</dbReference>
<dbReference type="GO" id="GO:0043328">
    <property type="term" value="P:protein transport to vacuole involved in ubiquitin-dependent protein catabolic process via the multivesicular body sorting pathway"/>
    <property type="evidence" value="ECO:0007669"/>
    <property type="project" value="TreeGrafter"/>
</dbReference>
<evidence type="ECO:0000313" key="2">
    <source>
        <dbReference type="EMBL" id="PJF16899.1"/>
    </source>
</evidence>
<dbReference type="OrthoDB" id="2018246at2759"/>
<accession>A0A2H9TGS2</accession>
<proteinExistence type="predicted"/>
<dbReference type="InterPro" id="IPR052653">
    <property type="entry name" value="ARF-binding"/>
</dbReference>
<organism evidence="2 3">
    <name type="scientific">Paramicrosporidium saccamoebae</name>
    <dbReference type="NCBI Taxonomy" id="1246581"/>
    <lineage>
        <taxon>Eukaryota</taxon>
        <taxon>Fungi</taxon>
        <taxon>Fungi incertae sedis</taxon>
        <taxon>Cryptomycota</taxon>
        <taxon>Cryptomycota incertae sedis</taxon>
        <taxon>Paramicrosporidium</taxon>
    </lineage>
</organism>
<dbReference type="AlphaFoldDB" id="A0A2H9TGS2"/>